<gene>
    <name evidence="1" type="ORF">GMARGA_LOCUS21625</name>
</gene>
<dbReference type="EMBL" id="CAJVQB010020128">
    <property type="protein sequence ID" value="CAG8793507.1"/>
    <property type="molecule type" value="Genomic_DNA"/>
</dbReference>
<protein>
    <submittedName>
        <fullName evidence="1">38466_t:CDS:1</fullName>
    </submittedName>
</protein>
<accession>A0ABN7VR48</accession>
<name>A0ABN7VR48_GIGMA</name>
<proteinExistence type="predicted"/>
<organism evidence="1 2">
    <name type="scientific">Gigaspora margarita</name>
    <dbReference type="NCBI Taxonomy" id="4874"/>
    <lineage>
        <taxon>Eukaryota</taxon>
        <taxon>Fungi</taxon>
        <taxon>Fungi incertae sedis</taxon>
        <taxon>Mucoromycota</taxon>
        <taxon>Glomeromycotina</taxon>
        <taxon>Glomeromycetes</taxon>
        <taxon>Diversisporales</taxon>
        <taxon>Gigasporaceae</taxon>
        <taxon>Gigaspora</taxon>
    </lineage>
</organism>
<comment type="caution">
    <text evidence="1">The sequence shown here is derived from an EMBL/GenBank/DDBJ whole genome shotgun (WGS) entry which is preliminary data.</text>
</comment>
<sequence length="145" mass="17033">DDNFIKFVEWINVLKNFGDLDENNKQFLKIANDIYNKLGELIKCIEDSCNSEIKKQFLCGDDDFITLVNIFKFLKSTITQFFSDEVITNYKFDEWIINLENSGDLDETIKQFLDKDKYGKESSDDHKYKSKYIQKDSNSLLIPLA</sequence>
<dbReference type="Proteomes" id="UP000789901">
    <property type="component" value="Unassembled WGS sequence"/>
</dbReference>
<reference evidence="1 2" key="1">
    <citation type="submission" date="2021-06" db="EMBL/GenBank/DDBJ databases">
        <authorList>
            <person name="Kallberg Y."/>
            <person name="Tangrot J."/>
            <person name="Rosling A."/>
        </authorList>
    </citation>
    <scope>NUCLEOTIDE SEQUENCE [LARGE SCALE GENOMIC DNA]</scope>
    <source>
        <strain evidence="1 2">120-4 pot B 10/14</strain>
    </source>
</reference>
<evidence type="ECO:0000313" key="1">
    <source>
        <dbReference type="EMBL" id="CAG8793507.1"/>
    </source>
</evidence>
<evidence type="ECO:0000313" key="2">
    <source>
        <dbReference type="Proteomes" id="UP000789901"/>
    </source>
</evidence>
<feature type="non-terminal residue" evidence="1">
    <location>
        <position position="1"/>
    </location>
</feature>
<keyword evidence="2" id="KW-1185">Reference proteome</keyword>